<evidence type="ECO:0000313" key="7">
    <source>
        <dbReference type="Proteomes" id="UP000326202"/>
    </source>
</evidence>
<dbReference type="NCBIfam" id="TIGR03473">
    <property type="entry name" value="HpnK"/>
    <property type="match status" value="1"/>
</dbReference>
<evidence type="ECO:0000313" key="6">
    <source>
        <dbReference type="EMBL" id="QEX17948.1"/>
    </source>
</evidence>
<dbReference type="InterPro" id="IPR017836">
    <property type="entry name" value="Hopanoid_biosynth-assoc_HpnK"/>
</dbReference>
<keyword evidence="7" id="KW-1185">Reference proteome</keyword>
<dbReference type="PANTHER" id="PTHR31609">
    <property type="entry name" value="YDJC DEACETYLASE FAMILY MEMBER"/>
    <property type="match status" value="1"/>
</dbReference>
<dbReference type="Pfam" id="PF04794">
    <property type="entry name" value="YdjC"/>
    <property type="match status" value="1"/>
</dbReference>
<evidence type="ECO:0000256" key="5">
    <source>
        <dbReference type="ARBA" id="ARBA00023277"/>
    </source>
</evidence>
<dbReference type="KEGG" id="htq:FRZ44_32520"/>
<dbReference type="GO" id="GO:0005975">
    <property type="term" value="P:carbohydrate metabolic process"/>
    <property type="evidence" value="ECO:0007669"/>
    <property type="project" value="InterPro"/>
</dbReference>
<dbReference type="OrthoDB" id="9774177at2"/>
<reference evidence="6 7" key="1">
    <citation type="submission" date="2019-08" db="EMBL/GenBank/DDBJ databases">
        <title>Hyperibacter terrae gen. nov., sp. nov. and Hyperibacter viscosus sp. nov., two new members in the family Rhodospirillaceae isolated from the rhizosphere of Hypericum perforatum.</title>
        <authorList>
            <person name="Noviana Z."/>
        </authorList>
    </citation>
    <scope>NUCLEOTIDE SEQUENCE [LARGE SCALE GENOMIC DNA]</scope>
    <source>
        <strain evidence="6 7">R5913</strain>
    </source>
</reference>
<dbReference type="GO" id="GO:0046872">
    <property type="term" value="F:metal ion binding"/>
    <property type="evidence" value="ECO:0007669"/>
    <property type="project" value="UniProtKB-KW"/>
</dbReference>
<dbReference type="Gene3D" id="3.20.20.370">
    <property type="entry name" value="Glycoside hydrolase/deacetylase"/>
    <property type="match status" value="1"/>
</dbReference>
<evidence type="ECO:0000256" key="3">
    <source>
        <dbReference type="ARBA" id="ARBA00022801"/>
    </source>
</evidence>
<dbReference type="InterPro" id="IPR011330">
    <property type="entry name" value="Glyco_hydro/deAcase_b/a-brl"/>
</dbReference>
<evidence type="ECO:0000256" key="4">
    <source>
        <dbReference type="ARBA" id="ARBA00022842"/>
    </source>
</evidence>
<evidence type="ECO:0008006" key="8">
    <source>
        <dbReference type="Google" id="ProtNLM"/>
    </source>
</evidence>
<dbReference type="PANTHER" id="PTHR31609:SF1">
    <property type="entry name" value="CARBOHYDRATE DEACETYLASE"/>
    <property type="match status" value="1"/>
</dbReference>
<keyword evidence="5" id="KW-0119">Carbohydrate metabolism</keyword>
<name>A0A5J6MKD6_9PROT</name>
<keyword evidence="3" id="KW-0378">Hydrolase</keyword>
<dbReference type="InterPro" id="IPR006879">
    <property type="entry name" value="YdjC-like"/>
</dbReference>
<proteinExistence type="predicted"/>
<dbReference type="AlphaFoldDB" id="A0A5J6MKD6"/>
<dbReference type="GO" id="GO:0019213">
    <property type="term" value="F:deacetylase activity"/>
    <property type="evidence" value="ECO:0007669"/>
    <property type="project" value="TreeGrafter"/>
</dbReference>
<keyword evidence="2" id="KW-0479">Metal-binding</keyword>
<sequence length="285" mass="30116">MKGVIVTADDFGAAIEINEAVEAAHRDGILTAASLMVTGRAAADAVARARRLPALRVGLHLVLVEGRPVLPPAEIPDLVDARGLFRSDMAPMGVDMFFRPAVRRQLTAEITAQFEAFRATGLRLDHVNAHKHFHLHPTVAGRIIAIGRRFGMSAARVPAEPAAILRRIEPGPRALQPMLLAPVTGLLQARFAMAGLLVPRQVFGLAWSGAVSESRLAGILRHLPAGLSEIYLHPAVSNDFPGAAPGYGYAQELAALMAPSVLAALQETGAARGGFGDFKAAEFGA</sequence>
<dbReference type="GO" id="GO:0016787">
    <property type="term" value="F:hydrolase activity"/>
    <property type="evidence" value="ECO:0007669"/>
    <property type="project" value="UniProtKB-KW"/>
</dbReference>
<evidence type="ECO:0000256" key="2">
    <source>
        <dbReference type="ARBA" id="ARBA00022723"/>
    </source>
</evidence>
<dbReference type="EMBL" id="CP042906">
    <property type="protein sequence ID" value="QEX17948.1"/>
    <property type="molecule type" value="Genomic_DNA"/>
</dbReference>
<evidence type="ECO:0000256" key="1">
    <source>
        <dbReference type="ARBA" id="ARBA00001946"/>
    </source>
</evidence>
<organism evidence="6 7">
    <name type="scientific">Hypericibacter terrae</name>
    <dbReference type="NCBI Taxonomy" id="2602015"/>
    <lineage>
        <taxon>Bacteria</taxon>
        <taxon>Pseudomonadati</taxon>
        <taxon>Pseudomonadota</taxon>
        <taxon>Alphaproteobacteria</taxon>
        <taxon>Rhodospirillales</taxon>
        <taxon>Dongiaceae</taxon>
        <taxon>Hypericibacter</taxon>
    </lineage>
</organism>
<dbReference type="SUPFAM" id="SSF88713">
    <property type="entry name" value="Glycoside hydrolase/deacetylase"/>
    <property type="match status" value="1"/>
</dbReference>
<keyword evidence="4" id="KW-0460">Magnesium</keyword>
<dbReference type="Proteomes" id="UP000326202">
    <property type="component" value="Chromosome"/>
</dbReference>
<comment type="cofactor">
    <cofactor evidence="1">
        <name>Mg(2+)</name>
        <dbReference type="ChEBI" id="CHEBI:18420"/>
    </cofactor>
</comment>
<dbReference type="RefSeq" id="WP_151178157.1">
    <property type="nucleotide sequence ID" value="NZ_CP042906.1"/>
</dbReference>
<protein>
    <recommendedName>
        <fullName evidence="8">PTS cellobiose transporter</fullName>
    </recommendedName>
</protein>
<gene>
    <name evidence="6" type="ORF">FRZ44_32520</name>
</gene>
<accession>A0A5J6MKD6</accession>